<sequence>MNTDNNSNEQTTTNEVSGEVAADTVVQASTVHIQQVGEGHAIVGNVYGGLHYNSSPKS</sequence>
<reference evidence="2" key="1">
    <citation type="submission" date="2016-10" db="EMBL/GenBank/DDBJ databases">
        <authorList>
            <person name="Varghese N."/>
            <person name="Submissions S."/>
        </authorList>
    </citation>
    <scope>NUCLEOTIDE SEQUENCE [LARGE SCALE GENOMIC DNA]</scope>
    <source>
        <strain evidence="2">CGMCC 4.7047</strain>
    </source>
</reference>
<dbReference type="Proteomes" id="UP000198873">
    <property type="component" value="Unassembled WGS sequence"/>
</dbReference>
<evidence type="ECO:0000313" key="1">
    <source>
        <dbReference type="EMBL" id="SFT22983.1"/>
    </source>
</evidence>
<dbReference type="EMBL" id="FPAB01000016">
    <property type="protein sequence ID" value="SFT22983.1"/>
    <property type="molecule type" value="Genomic_DNA"/>
</dbReference>
<dbReference type="STRING" id="1176198.SAMN05444716_11617"/>
<proteinExistence type="predicted"/>
<gene>
    <name evidence="1" type="ORF">SAMN05444716_11617</name>
</gene>
<protein>
    <submittedName>
        <fullName evidence="1">Uncharacterized protein</fullName>
    </submittedName>
</protein>
<name>A0A1I6WAF7_9ACTN</name>
<accession>A0A1I6WAF7</accession>
<dbReference type="RefSeq" id="WP_175543110.1">
    <property type="nucleotide sequence ID" value="NZ_FPAB01000016.1"/>
</dbReference>
<dbReference type="AlphaFoldDB" id="A0A1I6WAF7"/>
<organism evidence="1 2">
    <name type="scientific">Streptomyces harbinensis</name>
    <dbReference type="NCBI Taxonomy" id="1176198"/>
    <lineage>
        <taxon>Bacteria</taxon>
        <taxon>Bacillati</taxon>
        <taxon>Actinomycetota</taxon>
        <taxon>Actinomycetes</taxon>
        <taxon>Kitasatosporales</taxon>
        <taxon>Streptomycetaceae</taxon>
        <taxon>Streptomyces</taxon>
    </lineage>
</organism>
<keyword evidence="2" id="KW-1185">Reference proteome</keyword>
<evidence type="ECO:0000313" key="2">
    <source>
        <dbReference type="Proteomes" id="UP000198873"/>
    </source>
</evidence>